<protein>
    <submittedName>
        <fullName evidence="2">Uncharacterized protein</fullName>
    </submittedName>
</protein>
<evidence type="ECO:0000256" key="1">
    <source>
        <dbReference type="SAM" id="MobiDB-lite"/>
    </source>
</evidence>
<gene>
    <name evidence="2" type="ORF">Atai01_41930</name>
</gene>
<comment type="caution">
    <text evidence="2">The sequence shown here is derived from an EMBL/GenBank/DDBJ whole genome shotgun (WGS) entry which is preliminary data.</text>
</comment>
<sequence>MGNASDATATSAATTVSCPGNGNRRQPRHAADRGPRSALAQSMPDMVARGQAGHILPETDPRSGRATFRGRNMPEGRCAPLALQDNVAGSGRRAKPARDPVQRRRSRT</sequence>
<keyword evidence="3" id="KW-1185">Reference proteome</keyword>
<evidence type="ECO:0000313" key="2">
    <source>
        <dbReference type="EMBL" id="GLY67574.1"/>
    </source>
</evidence>
<feature type="compositionally biased region" description="Low complexity" evidence="1">
    <location>
        <begin position="1"/>
        <end position="15"/>
    </location>
</feature>
<dbReference type="Proteomes" id="UP001165136">
    <property type="component" value="Unassembled WGS sequence"/>
</dbReference>
<organism evidence="2 3">
    <name type="scientific">Amycolatopsis taiwanensis</name>
    <dbReference type="NCBI Taxonomy" id="342230"/>
    <lineage>
        <taxon>Bacteria</taxon>
        <taxon>Bacillati</taxon>
        <taxon>Actinomycetota</taxon>
        <taxon>Actinomycetes</taxon>
        <taxon>Pseudonocardiales</taxon>
        <taxon>Pseudonocardiaceae</taxon>
        <taxon>Amycolatopsis</taxon>
    </lineage>
</organism>
<evidence type="ECO:0000313" key="3">
    <source>
        <dbReference type="Proteomes" id="UP001165136"/>
    </source>
</evidence>
<proteinExistence type="predicted"/>
<dbReference type="EMBL" id="BSTI01000008">
    <property type="protein sequence ID" value="GLY67574.1"/>
    <property type="molecule type" value="Genomic_DNA"/>
</dbReference>
<reference evidence="2" key="1">
    <citation type="submission" date="2023-03" db="EMBL/GenBank/DDBJ databases">
        <title>Amycolatopsis taiwanensis NBRC 103393.</title>
        <authorList>
            <person name="Ichikawa N."/>
            <person name="Sato H."/>
            <person name="Tonouchi N."/>
        </authorList>
    </citation>
    <scope>NUCLEOTIDE SEQUENCE</scope>
    <source>
        <strain evidence="2">NBRC 103393</strain>
    </source>
</reference>
<name>A0A9W6R1R9_9PSEU</name>
<dbReference type="AlphaFoldDB" id="A0A9W6R1R9"/>
<feature type="region of interest" description="Disordered" evidence="1">
    <location>
        <begin position="1"/>
        <end position="108"/>
    </location>
</feature>
<accession>A0A9W6R1R9</accession>